<evidence type="ECO:0000256" key="2">
    <source>
        <dbReference type="ARBA" id="ARBA00023125"/>
    </source>
</evidence>
<name>A0A6L5Y2A4_9FIRM</name>
<dbReference type="Pfam" id="PF07729">
    <property type="entry name" value="FCD"/>
    <property type="match status" value="1"/>
</dbReference>
<gene>
    <name evidence="5" type="ORF">FYJ58_14155</name>
</gene>
<keyword evidence="6" id="KW-1185">Reference proteome</keyword>
<dbReference type="InterPro" id="IPR036390">
    <property type="entry name" value="WH_DNA-bd_sf"/>
</dbReference>
<dbReference type="Gene3D" id="1.20.120.530">
    <property type="entry name" value="GntR ligand-binding domain-like"/>
    <property type="match status" value="1"/>
</dbReference>
<keyword evidence="1" id="KW-0805">Transcription regulation</keyword>
<comment type="caution">
    <text evidence="5">The sequence shown here is derived from an EMBL/GenBank/DDBJ whole genome shotgun (WGS) entry which is preliminary data.</text>
</comment>
<keyword evidence="2" id="KW-0238">DNA-binding</keyword>
<dbReference type="SMART" id="SM00345">
    <property type="entry name" value="HTH_GNTR"/>
    <property type="match status" value="1"/>
</dbReference>
<feature type="domain" description="HTH gntR-type" evidence="4">
    <location>
        <begin position="9"/>
        <end position="77"/>
    </location>
</feature>
<dbReference type="PRINTS" id="PR00035">
    <property type="entry name" value="HTHGNTR"/>
</dbReference>
<dbReference type="PROSITE" id="PS50949">
    <property type="entry name" value="HTH_GNTR"/>
    <property type="match status" value="1"/>
</dbReference>
<evidence type="ECO:0000313" key="6">
    <source>
        <dbReference type="Proteomes" id="UP000482209"/>
    </source>
</evidence>
<dbReference type="Proteomes" id="UP000482209">
    <property type="component" value="Unassembled WGS sequence"/>
</dbReference>
<dbReference type="Pfam" id="PF00392">
    <property type="entry name" value="GntR"/>
    <property type="match status" value="1"/>
</dbReference>
<dbReference type="InterPro" id="IPR011711">
    <property type="entry name" value="GntR_C"/>
</dbReference>
<dbReference type="PANTHER" id="PTHR43537:SF5">
    <property type="entry name" value="UXU OPERON TRANSCRIPTIONAL REGULATOR"/>
    <property type="match status" value="1"/>
</dbReference>
<reference evidence="5 6" key="1">
    <citation type="submission" date="2019-08" db="EMBL/GenBank/DDBJ databases">
        <title>In-depth cultivation of the pig gut microbiome towards novel bacterial diversity and tailored functional studies.</title>
        <authorList>
            <person name="Wylensek D."/>
            <person name="Hitch T.C.A."/>
            <person name="Clavel T."/>
        </authorList>
    </citation>
    <scope>NUCLEOTIDE SEQUENCE [LARGE SCALE GENOMIC DNA]</scope>
    <source>
        <strain evidence="5 6">WCA-693-APC-MOT-I</strain>
    </source>
</reference>
<accession>A0A6L5Y2A4</accession>
<dbReference type="AlphaFoldDB" id="A0A6L5Y2A4"/>
<dbReference type="RefSeq" id="WP_154520353.1">
    <property type="nucleotide sequence ID" value="NZ_VUMT01000044.1"/>
</dbReference>
<evidence type="ECO:0000256" key="1">
    <source>
        <dbReference type="ARBA" id="ARBA00023015"/>
    </source>
</evidence>
<evidence type="ECO:0000259" key="4">
    <source>
        <dbReference type="PROSITE" id="PS50949"/>
    </source>
</evidence>
<dbReference type="CDD" id="cd07377">
    <property type="entry name" value="WHTH_GntR"/>
    <property type="match status" value="1"/>
</dbReference>
<proteinExistence type="predicted"/>
<sequence length="234" mass="26822">MEFTKLCSPSLKDLFIEQLEHLILSGRLKIGEKLPSERELAEAMQVSRAVVNGGIADLERKGFLIVKPRIGTFVADYRRNGTLDTLIAIMNYNGGKLRKEEIRSILEIRIALDSLAAKLTIERITDEQIHLLYKKTEKIINAGSIEEACNAAFEFQHELALLSGNTLIPLMFHSFKIPVLTLWERFCTLYGIPALYENTYQLWLYIKNHDTDGAIHWIETFLNESIDGERSIYY</sequence>
<dbReference type="InterPro" id="IPR008920">
    <property type="entry name" value="TF_FadR/GntR_C"/>
</dbReference>
<evidence type="ECO:0000313" key="5">
    <source>
        <dbReference type="EMBL" id="MSS64997.1"/>
    </source>
</evidence>
<dbReference type="InterPro" id="IPR000524">
    <property type="entry name" value="Tscrpt_reg_HTH_GntR"/>
</dbReference>
<dbReference type="GO" id="GO:0003677">
    <property type="term" value="F:DNA binding"/>
    <property type="evidence" value="ECO:0007669"/>
    <property type="project" value="UniProtKB-KW"/>
</dbReference>
<dbReference type="Gene3D" id="1.10.10.10">
    <property type="entry name" value="Winged helix-like DNA-binding domain superfamily/Winged helix DNA-binding domain"/>
    <property type="match status" value="1"/>
</dbReference>
<keyword evidence="3" id="KW-0804">Transcription</keyword>
<dbReference type="InterPro" id="IPR036388">
    <property type="entry name" value="WH-like_DNA-bd_sf"/>
</dbReference>
<dbReference type="SUPFAM" id="SSF46785">
    <property type="entry name" value="Winged helix' DNA-binding domain"/>
    <property type="match status" value="1"/>
</dbReference>
<dbReference type="PANTHER" id="PTHR43537">
    <property type="entry name" value="TRANSCRIPTIONAL REGULATOR, GNTR FAMILY"/>
    <property type="match status" value="1"/>
</dbReference>
<dbReference type="GO" id="GO:0003700">
    <property type="term" value="F:DNA-binding transcription factor activity"/>
    <property type="evidence" value="ECO:0007669"/>
    <property type="project" value="InterPro"/>
</dbReference>
<dbReference type="SUPFAM" id="SSF48008">
    <property type="entry name" value="GntR ligand-binding domain-like"/>
    <property type="match status" value="1"/>
</dbReference>
<evidence type="ECO:0000256" key="3">
    <source>
        <dbReference type="ARBA" id="ARBA00023163"/>
    </source>
</evidence>
<organism evidence="5 6">
    <name type="scientific">Velocimicrobium porci</name>
    <dbReference type="NCBI Taxonomy" id="2606634"/>
    <lineage>
        <taxon>Bacteria</taxon>
        <taxon>Bacillati</taxon>
        <taxon>Bacillota</taxon>
        <taxon>Clostridia</taxon>
        <taxon>Lachnospirales</taxon>
        <taxon>Lachnospiraceae</taxon>
        <taxon>Velocimicrobium</taxon>
    </lineage>
</organism>
<protein>
    <submittedName>
        <fullName evidence="5">FadR family transcriptional regulator</fullName>
    </submittedName>
</protein>
<dbReference type="EMBL" id="VUMT01000044">
    <property type="protein sequence ID" value="MSS64997.1"/>
    <property type="molecule type" value="Genomic_DNA"/>
</dbReference>